<dbReference type="GO" id="GO:0005886">
    <property type="term" value="C:plasma membrane"/>
    <property type="evidence" value="ECO:0007669"/>
    <property type="project" value="TreeGrafter"/>
</dbReference>
<dbReference type="SUPFAM" id="SSF55874">
    <property type="entry name" value="ATPase domain of HSP90 chaperone/DNA topoisomerase II/histidine kinase"/>
    <property type="match status" value="1"/>
</dbReference>
<dbReference type="AlphaFoldDB" id="A0AAJ3TQN5"/>
<evidence type="ECO:0000313" key="10">
    <source>
        <dbReference type="Proteomes" id="UP000190816"/>
    </source>
</evidence>
<dbReference type="InterPro" id="IPR050351">
    <property type="entry name" value="BphY/WalK/GraS-like"/>
</dbReference>
<dbReference type="CDD" id="cd00082">
    <property type="entry name" value="HisKA"/>
    <property type="match status" value="1"/>
</dbReference>
<evidence type="ECO:0000256" key="1">
    <source>
        <dbReference type="ARBA" id="ARBA00000085"/>
    </source>
</evidence>
<dbReference type="Pfam" id="PF00512">
    <property type="entry name" value="HisKA"/>
    <property type="match status" value="1"/>
</dbReference>
<dbReference type="Proteomes" id="UP000190816">
    <property type="component" value="Unassembled WGS sequence"/>
</dbReference>
<comment type="catalytic activity">
    <reaction evidence="1">
        <text>ATP + protein L-histidine = ADP + protein N-phospho-L-histidine.</text>
        <dbReference type="EC" id="2.7.13.3"/>
    </reaction>
</comment>
<evidence type="ECO:0000259" key="8">
    <source>
        <dbReference type="PROSITE" id="PS50109"/>
    </source>
</evidence>
<keyword evidence="4" id="KW-0808">Transferase</keyword>
<dbReference type="InterPro" id="IPR004358">
    <property type="entry name" value="Sig_transdc_His_kin-like_C"/>
</dbReference>
<dbReference type="InterPro" id="IPR005467">
    <property type="entry name" value="His_kinase_dom"/>
</dbReference>
<evidence type="ECO:0000256" key="6">
    <source>
        <dbReference type="ARBA" id="ARBA00023012"/>
    </source>
</evidence>
<dbReference type="SMART" id="SM00387">
    <property type="entry name" value="HATPase_c"/>
    <property type="match status" value="1"/>
</dbReference>
<keyword evidence="6" id="KW-0902">Two-component regulatory system</keyword>
<evidence type="ECO:0000313" key="9">
    <source>
        <dbReference type="EMBL" id="OPB80348.1"/>
    </source>
</evidence>
<dbReference type="EMBL" id="MAIC01000003">
    <property type="protein sequence ID" value="OPB80348.1"/>
    <property type="molecule type" value="Genomic_DNA"/>
</dbReference>
<dbReference type="PRINTS" id="PR00344">
    <property type="entry name" value="BCTRLSENSOR"/>
</dbReference>
<dbReference type="PROSITE" id="PS50109">
    <property type="entry name" value="HIS_KIN"/>
    <property type="match status" value="1"/>
</dbReference>
<dbReference type="EC" id="2.7.13.3" evidence="2"/>
<evidence type="ECO:0000256" key="2">
    <source>
        <dbReference type="ARBA" id="ARBA00012438"/>
    </source>
</evidence>
<evidence type="ECO:0000256" key="3">
    <source>
        <dbReference type="ARBA" id="ARBA00022553"/>
    </source>
</evidence>
<sequence>MYNFFIRFGKPLLILTVAVVSIFQGYWLWNTFQSKKKELLNQTKIEMQQILLNKLMTELAKSPEIKSTLGKQDGSIKESYKTNKNAEVIVLESSNLKNPEQIKKLNVPDLKTDSLIYFSIKKSMPVLFKYGDIIVYNKTKQVVSTYPSGQAVYTENTTEELNKLYGKGTFSIYIKNLFVTTIYSISWAILFSVFYMILFFGTLFIIYRNLLLNQKLLKNKEVFTRNMTHELKIPVSTIMIAAEGLEKYNITNEPEGAKKYAHIIQRAANKLSSLVEAILQNARADEATGKIDLNSVNLLSLLHEVQDSLSVITEDKQAEIRLINIDEDMNINGNYEQLKQIFINLYDNSLKYSDKKPVINVSAVKKNNRIIITIQDNGIGIPRKYEKEIFDPYFRIMNNDLHDVKGFGLGLSFVKNSLKKQNGNIRLLHTATEGTTIELNIPSYE</sequence>
<feature type="transmembrane region" description="Helical" evidence="7">
    <location>
        <begin position="185"/>
        <end position="207"/>
    </location>
</feature>
<evidence type="ECO:0000256" key="4">
    <source>
        <dbReference type="ARBA" id="ARBA00022679"/>
    </source>
</evidence>
<dbReference type="CDD" id="cd00075">
    <property type="entry name" value="HATPase"/>
    <property type="match status" value="1"/>
</dbReference>
<dbReference type="GO" id="GO:0000155">
    <property type="term" value="F:phosphorelay sensor kinase activity"/>
    <property type="evidence" value="ECO:0007669"/>
    <property type="project" value="InterPro"/>
</dbReference>
<feature type="domain" description="Histidine kinase" evidence="8">
    <location>
        <begin position="226"/>
        <end position="445"/>
    </location>
</feature>
<dbReference type="KEGG" id="ego:BBD34_00630"/>
<keyword evidence="5" id="KW-0418">Kinase</keyword>
<organism evidence="9 10">
    <name type="scientific">Elizabethkingia ursingii</name>
    <dbReference type="NCBI Taxonomy" id="1756150"/>
    <lineage>
        <taxon>Bacteria</taxon>
        <taxon>Pseudomonadati</taxon>
        <taxon>Bacteroidota</taxon>
        <taxon>Flavobacteriia</taxon>
        <taxon>Flavobacteriales</taxon>
        <taxon>Weeksellaceae</taxon>
        <taxon>Elizabethkingia</taxon>
    </lineage>
</organism>
<dbReference type="InterPro" id="IPR036890">
    <property type="entry name" value="HATPase_C_sf"/>
</dbReference>
<dbReference type="InterPro" id="IPR003594">
    <property type="entry name" value="HATPase_dom"/>
</dbReference>
<dbReference type="GO" id="GO:0016036">
    <property type="term" value="P:cellular response to phosphate starvation"/>
    <property type="evidence" value="ECO:0007669"/>
    <property type="project" value="TreeGrafter"/>
</dbReference>
<dbReference type="SMART" id="SM00388">
    <property type="entry name" value="HisKA"/>
    <property type="match status" value="1"/>
</dbReference>
<reference evidence="9 10" key="1">
    <citation type="submission" date="2016-06" db="EMBL/GenBank/DDBJ databases">
        <authorList>
            <person name="Nicholson A.C."/>
        </authorList>
    </citation>
    <scope>NUCLEOTIDE SEQUENCE [LARGE SCALE GENOMIC DNA]</scope>
    <source>
        <strain evidence="9 10">G4123</strain>
    </source>
</reference>
<dbReference type="GO" id="GO:0004721">
    <property type="term" value="F:phosphoprotein phosphatase activity"/>
    <property type="evidence" value="ECO:0007669"/>
    <property type="project" value="TreeGrafter"/>
</dbReference>
<dbReference type="RefSeq" id="WP_078401985.1">
    <property type="nucleotide sequence ID" value="NZ_CP016377.1"/>
</dbReference>
<evidence type="ECO:0000256" key="5">
    <source>
        <dbReference type="ARBA" id="ARBA00022777"/>
    </source>
</evidence>
<dbReference type="SUPFAM" id="SSF47384">
    <property type="entry name" value="Homodimeric domain of signal transducing histidine kinase"/>
    <property type="match status" value="1"/>
</dbReference>
<name>A0AAJ3TQN5_9FLAO</name>
<accession>A0AAJ3TQN5</accession>
<dbReference type="InterPro" id="IPR036097">
    <property type="entry name" value="HisK_dim/P_sf"/>
</dbReference>
<protein>
    <recommendedName>
        <fullName evidence="2">histidine kinase</fullName>
        <ecNumber evidence="2">2.7.13.3</ecNumber>
    </recommendedName>
</protein>
<keyword evidence="3" id="KW-0597">Phosphoprotein</keyword>
<evidence type="ECO:0000256" key="7">
    <source>
        <dbReference type="SAM" id="Phobius"/>
    </source>
</evidence>
<comment type="caution">
    <text evidence="9">The sequence shown here is derived from an EMBL/GenBank/DDBJ whole genome shotgun (WGS) entry which is preliminary data.</text>
</comment>
<dbReference type="Gene3D" id="3.30.565.10">
    <property type="entry name" value="Histidine kinase-like ATPase, C-terminal domain"/>
    <property type="match status" value="1"/>
</dbReference>
<proteinExistence type="predicted"/>
<feature type="transmembrane region" description="Helical" evidence="7">
    <location>
        <begin position="12"/>
        <end position="29"/>
    </location>
</feature>
<dbReference type="Pfam" id="PF02518">
    <property type="entry name" value="HATPase_c"/>
    <property type="match status" value="1"/>
</dbReference>
<dbReference type="InterPro" id="IPR003661">
    <property type="entry name" value="HisK_dim/P_dom"/>
</dbReference>
<keyword evidence="7" id="KW-0812">Transmembrane</keyword>
<keyword evidence="7" id="KW-1133">Transmembrane helix</keyword>
<dbReference type="Gene3D" id="1.10.287.130">
    <property type="match status" value="1"/>
</dbReference>
<dbReference type="PANTHER" id="PTHR45453">
    <property type="entry name" value="PHOSPHATE REGULON SENSOR PROTEIN PHOR"/>
    <property type="match status" value="1"/>
</dbReference>
<gene>
    <name evidence="9" type="ORF">BAY32_15100</name>
</gene>
<dbReference type="PANTHER" id="PTHR45453:SF1">
    <property type="entry name" value="PHOSPHATE REGULON SENSOR PROTEIN PHOR"/>
    <property type="match status" value="1"/>
</dbReference>
<keyword evidence="7" id="KW-0472">Membrane</keyword>